<reference evidence="2 3" key="2">
    <citation type="submission" date="2013-04" db="EMBL/GenBank/DDBJ databases">
        <title>Comparative genomics of 12 strains of Erwinia amylovora identifies a pan-genome with a large conserved core and provides insights into host specificity.</title>
        <authorList>
            <person name="Mann R.A."/>
            <person name="Smits T.H.M."/>
            <person name="Buehlmann A."/>
            <person name="Blom J."/>
            <person name="Goesmann A."/>
            <person name="Frey J.E."/>
            <person name="Plummer K.M."/>
            <person name="Beer S.V."/>
            <person name="Luck J."/>
            <person name="Duffy B."/>
            <person name="Rodoni B."/>
        </authorList>
    </citation>
    <scope>NUCLEOTIDE SEQUENCE [LARGE SCALE GENOMIC DNA]</scope>
    <source>
        <strain evidence="3">CFBP 1232</strain>
    </source>
</reference>
<dbReference type="EMBL" id="CAPB01000041">
    <property type="protein sequence ID" value="CCO95620.1"/>
    <property type="molecule type" value="Genomic_DNA"/>
</dbReference>
<proteinExistence type="predicted"/>
<organism evidence="2 3">
    <name type="scientific">Erwinia amylovora NBRC 12687 = CFBP 1232</name>
    <dbReference type="NCBI Taxonomy" id="1219359"/>
    <lineage>
        <taxon>Bacteria</taxon>
        <taxon>Pseudomonadati</taxon>
        <taxon>Pseudomonadota</taxon>
        <taxon>Gammaproteobacteria</taxon>
        <taxon>Enterobacterales</taxon>
        <taxon>Erwiniaceae</taxon>
        <taxon>Erwinia</taxon>
    </lineage>
</organism>
<evidence type="ECO:0000313" key="3">
    <source>
        <dbReference type="Proteomes" id="UP000013111"/>
    </source>
</evidence>
<dbReference type="AlphaFoldDB" id="A0A831A5J1"/>
<evidence type="ECO:0000313" key="2">
    <source>
        <dbReference type="EMBL" id="CCO95620.1"/>
    </source>
</evidence>
<keyword evidence="1" id="KW-0472">Membrane</keyword>
<keyword evidence="1" id="KW-0812">Transmembrane</keyword>
<evidence type="ECO:0000256" key="1">
    <source>
        <dbReference type="SAM" id="Phobius"/>
    </source>
</evidence>
<feature type="transmembrane region" description="Helical" evidence="1">
    <location>
        <begin position="7"/>
        <end position="29"/>
    </location>
</feature>
<sequence>MMKHENTVSAIVLFIAGLLIFASGVAMVFSG</sequence>
<accession>A0A831A5J1</accession>
<gene>
    <name evidence="2" type="ORF">BN437_3722</name>
</gene>
<name>A0A831A5J1_ERWAM</name>
<keyword evidence="1" id="KW-1133">Transmembrane helix</keyword>
<protein>
    <submittedName>
        <fullName evidence="2">Uncharacterized protein</fullName>
    </submittedName>
</protein>
<comment type="caution">
    <text evidence="2">The sequence shown here is derived from an EMBL/GenBank/DDBJ whole genome shotgun (WGS) entry which is preliminary data.</text>
</comment>
<reference evidence="2 3" key="1">
    <citation type="submission" date="2012-11" db="EMBL/GenBank/DDBJ databases">
        <authorList>
            <person name="Linke B."/>
        </authorList>
    </citation>
    <scope>NUCLEOTIDE SEQUENCE [LARGE SCALE GENOMIC DNA]</scope>
    <source>
        <strain evidence="3">CFBP 1232</strain>
    </source>
</reference>
<dbReference type="Proteomes" id="UP000013111">
    <property type="component" value="Unassembled WGS sequence"/>
</dbReference>